<feature type="compositionally biased region" description="Basic and acidic residues" evidence="1">
    <location>
        <begin position="1230"/>
        <end position="1240"/>
    </location>
</feature>
<evidence type="ECO:0000313" key="2">
    <source>
        <dbReference type="EMBL" id="OLP75800.1"/>
    </source>
</evidence>
<protein>
    <submittedName>
        <fullName evidence="2">Uncharacterized protein</fullName>
    </submittedName>
</protein>
<gene>
    <name evidence="2" type="ORF">AK812_SmicGene44349</name>
</gene>
<feature type="region of interest" description="Disordered" evidence="1">
    <location>
        <begin position="940"/>
        <end position="999"/>
    </location>
</feature>
<reference evidence="2 3" key="1">
    <citation type="submission" date="2016-02" db="EMBL/GenBank/DDBJ databases">
        <title>Genome analysis of coral dinoflagellate symbionts highlights evolutionary adaptations to a symbiotic lifestyle.</title>
        <authorList>
            <person name="Aranda M."/>
            <person name="Li Y."/>
            <person name="Liew Y.J."/>
            <person name="Baumgarten S."/>
            <person name="Simakov O."/>
            <person name="Wilson M."/>
            <person name="Piel J."/>
            <person name="Ashoor H."/>
            <person name="Bougouffa S."/>
            <person name="Bajic V.B."/>
            <person name="Ryu T."/>
            <person name="Ravasi T."/>
            <person name="Bayer T."/>
            <person name="Micklem G."/>
            <person name="Kim H."/>
            <person name="Bhak J."/>
            <person name="Lajeunesse T.C."/>
            <person name="Voolstra C.R."/>
        </authorList>
    </citation>
    <scope>NUCLEOTIDE SEQUENCE [LARGE SCALE GENOMIC DNA]</scope>
    <source>
        <strain evidence="2 3">CCMP2467</strain>
    </source>
</reference>
<dbReference type="OrthoDB" id="418985at2759"/>
<feature type="region of interest" description="Disordered" evidence="1">
    <location>
        <begin position="1373"/>
        <end position="1461"/>
    </location>
</feature>
<dbReference type="EMBL" id="LSRX01002271">
    <property type="protein sequence ID" value="OLP75800.1"/>
    <property type="molecule type" value="Genomic_DNA"/>
</dbReference>
<feature type="region of interest" description="Disordered" evidence="1">
    <location>
        <begin position="1339"/>
        <end position="1358"/>
    </location>
</feature>
<dbReference type="Proteomes" id="UP000186817">
    <property type="component" value="Unassembled WGS sequence"/>
</dbReference>
<feature type="region of interest" description="Disordered" evidence="1">
    <location>
        <begin position="1111"/>
        <end position="1140"/>
    </location>
</feature>
<feature type="compositionally biased region" description="Low complexity" evidence="1">
    <location>
        <begin position="1422"/>
        <end position="1434"/>
    </location>
</feature>
<feature type="region of interest" description="Disordered" evidence="1">
    <location>
        <begin position="1218"/>
        <end position="1240"/>
    </location>
</feature>
<comment type="caution">
    <text evidence="2">The sequence shown here is derived from an EMBL/GenBank/DDBJ whole genome shotgun (WGS) entry which is preliminary data.</text>
</comment>
<feature type="compositionally biased region" description="Basic residues" evidence="1">
    <location>
        <begin position="984"/>
        <end position="994"/>
    </location>
</feature>
<sequence>MDLCEAFSDEEAADDRLANPATGAEDAQVDLLAAFSDEDDGHQATSPAGVALVPVESRAASNSGSSYKGYSLKGKVGQGRHGSQLEKNLVCAHMRAEKRARRSKENEDEVVRALQDSCLSKNGSTFNIAAKTKSSGGIQVVLHKTAGRGNRFVRKIHFSKFLRASFGANSSGSNVALALLLQVDGSTIPRLQKTCAGTFMVSQAKMLARLYAYCQNRPPVTVHHHIKFDETCVSTTLSPGGQANSVKSQWSTLVVRSRLRVAWSSGAVWEMRLVTPVVPLLSSSAEQVYYALRSHPSYHMLNNLIRMVGMTATVRCALFEVDGAYANVRLQHHLLSLPCYNPTAPGGQPVDQLMQETIQFMEQWHHGRDSEDQDEQDQDCKKASSRFPICELLDRRRHIVYWEQFPWCLMRLIDGAADEASVEAVKDRWDSSLVCCMPAGLARDLKRAAPKAETLLEENKWRATLTGFAALLQMTIADVETKHALSRHWADRPFPTIAAKHINREAKLCVDEAMAIAQSAKTASSLEGGSALIAAGSKDAVVRIKAPQIRAKSAYMYFRDDFLRVQKDILSGGVVNPCTTEFWQGLKAAWTALPAARREYYEELAEQSRIEAERIRSGPRRETAALPLPQQQPVAVAGQQVALNGELPPLSLAGSKAEPGISATIPYNPWVLASSATSAVEVPELAEQIRHCMQSQASSSEDVTPLSEEQLQASWRHQVQQGVTWAHALKQFNVESQRFAVPSTDDLFPERVMYQSCCGCLCRAITSGEDCQFFERLLSAFNEVVSQCGNNCIAAASKCDILLRHDLHFDELRDPCPAFYTWVTAVSARSGPHASSQVFVCCRVVKGSVANDQVRLQLDSLPSVGSQVRWCSSLLASGPLLHHTEQEFAKLLLEQCRELGAIAVGMTRLRFEDVDLATVQTAGTWPGWQDILVPASSQPLQEEAPGDLDMLDDDGDDPPGRPSDAGQAFDLVAEVAGNDPVSRGRGRRGGRGRGRGGETTKQIRNRLVASIPVDAGLDEALDVELKELLKDQNILPPEADVIGSAAGLHGAVQDPTVVASLDDTFAQEVIEAVDDCREVHAEPEAVFQESDDDEIVQDDLEQDLGADVSEVAGANSGAGDSEDAWAGASQPVDALPRGSGDPAAWMDFDDLQWSKDTTCPGEVYESADVEAIRGTSSTCQPCYSYCQREPEFAELSASEILAKINEDQDKYNQGLAGYEEQRRGHKRRNPEHETSVKAETRAAVSTRKLLGYLWPQALLRSHSVPELWQKLPKQTVQHFGHSVTGVLRDCNTLGAIEVYETSEVAAVRGHEVCNREQAEQEEAEDAFDNLQKSLKVSTVSHDGDEADGEGGFSLKQKKAKKGAEADDFMSLWGVGGLGTSGGASSSRGPEDDEEGEARRHGKTRPKPKADADGNRRSKAAKKAAGTATGNASASLTSLGQNHVPDDAASQAEESSGKGSRELEATERVLQQYNSLAGNFADEAQFMAVTFKQVSTVQTKLEARNSVDLQKLYRELSTTGNETQKAIDILQRLTKAVSEVGTLGQIVAAIHGEATAATLKELMAEGDSMGLQLPASLAKMQSARALVELSVGGEWERYLALLQGGEIASLFGDDKDGLADFQFCSLKNSVCKWLQQETAVPSSTEPKATDGKAQVVTEEQKAERATKARAVELTKHLQQFLQQLAESTVHQALGGYPGFASFLEELGSLKKVTDVAAQGDDFVIGVDEVEPLKSARQMILTKRGSFAEGLTLFPVGLFIQQSCNMAIEAVCRDRGFSSDLDACLVSCTVLKTFTTDVLMKPDSHDIVVPGQAKVIEIVQKLQLIEAAASNHFKQEKASTIALVEAKITELATALWQVSVDKFQKVCLTDDFASKLTSLVAGKLLPEAAVRLTEQLTACKSFVPASQALFQKTLGLQAKPIIEKFSSLRNFFGSVVAALPHMMSLFEDVATKAGQFNSCRLLQAELVNLVTTWNDEIVMKSTKELLGEKFAALTSEMMLEIGKDAMHLGCRLVLAGEASSFRRFVAFMCQMNDPEKVLLKDIVGEFHNDDDKVMVDYSAIFKIYKHSFPQGWFPMTIPSASGSDVEIQVSPASLCSAGAMLPLAKMIVHMTTWLSDVTAAPATSKCIMASPAQGEQCYEKCILALVAAKEHEPGKLAHALRRGFAAAEATGHDLAATFVRGCAAKVCKFFSSLVSLIHKDFDALRDELVKSYKNMEGLSQFEELVGQGHVDPKITTQLCESRNLQMLYHMLAYGLPSVQGAQKFLRAIAGATAHADFKDDDGFISIRQAVHDEIQNFKAFLECEPSDSLPVVMSSISFTIGNATIAQSCTRPLKTGETRQGLVNRAQGGVKKRGWKIHPSLQQRVANVLNGKTGVK</sequence>
<name>A0A1Q9BYX6_SYMMI</name>
<feature type="compositionally biased region" description="Acidic residues" evidence="1">
    <location>
        <begin position="944"/>
        <end position="957"/>
    </location>
</feature>
<evidence type="ECO:0000313" key="3">
    <source>
        <dbReference type="Proteomes" id="UP000186817"/>
    </source>
</evidence>
<organism evidence="2 3">
    <name type="scientific">Symbiodinium microadriaticum</name>
    <name type="common">Dinoflagellate</name>
    <name type="synonym">Zooxanthella microadriatica</name>
    <dbReference type="NCBI Taxonomy" id="2951"/>
    <lineage>
        <taxon>Eukaryota</taxon>
        <taxon>Sar</taxon>
        <taxon>Alveolata</taxon>
        <taxon>Dinophyceae</taxon>
        <taxon>Suessiales</taxon>
        <taxon>Symbiodiniaceae</taxon>
        <taxon>Symbiodinium</taxon>
    </lineage>
</organism>
<proteinExistence type="predicted"/>
<keyword evidence="3" id="KW-1185">Reference proteome</keyword>
<evidence type="ECO:0000256" key="1">
    <source>
        <dbReference type="SAM" id="MobiDB-lite"/>
    </source>
</evidence>
<accession>A0A1Q9BYX6</accession>
<feature type="region of interest" description="Disordered" evidence="1">
    <location>
        <begin position="1"/>
        <end position="22"/>
    </location>
</feature>